<dbReference type="AlphaFoldDB" id="A0A0M2NJP1"/>
<proteinExistence type="predicted"/>
<evidence type="ECO:0000313" key="2">
    <source>
        <dbReference type="Proteomes" id="UP000034076"/>
    </source>
</evidence>
<reference evidence="1 2" key="1">
    <citation type="submission" date="2015-04" db="EMBL/GenBank/DDBJ databases">
        <title>Draft genome sequence of bacteremic isolate Catabacter hongkongensis type strain HKU16T.</title>
        <authorList>
            <person name="Lau S.K."/>
            <person name="Teng J.L."/>
            <person name="Huang Y."/>
            <person name="Curreem S.O."/>
            <person name="Tsui S.K."/>
            <person name="Woo P.C."/>
        </authorList>
    </citation>
    <scope>NUCLEOTIDE SEQUENCE [LARGE SCALE GENOMIC DNA]</scope>
    <source>
        <strain evidence="1 2">HKU16</strain>
    </source>
</reference>
<dbReference type="EMBL" id="LAYJ01000111">
    <property type="protein sequence ID" value="KKI50465.1"/>
    <property type="molecule type" value="Genomic_DNA"/>
</dbReference>
<sequence length="265" mass="31477">MYIDTHSKESMESSICSYFNITKKILHDFFHKAPSERVFRKLVWAYLPKKKIDQILFFHLSRRLDSAQDSFVGYNLFELLSTKNALSEFLNQHGVYFSPCEGHLNLYHKGNLIPLELLKDDPVPYLRWRLGYIETEKDFCFNGFAFKDLLYSGNGSIQQFRNAPEFVNMLAMFLKRPDLVEAYFRSSKYYCFEYCVPIDSVQFDDVSKISLNSKKIYLVNQVLHRLYDYFSSKDEHMHDDDNPVLRLPDNENMPRKYFVKKEIIP</sequence>
<dbReference type="Proteomes" id="UP000034076">
    <property type="component" value="Unassembled WGS sequence"/>
</dbReference>
<dbReference type="RefSeq" id="WP_046443907.1">
    <property type="nucleotide sequence ID" value="NZ_LAYJ01000111.1"/>
</dbReference>
<accession>A0A0M2NJP1</accession>
<protein>
    <submittedName>
        <fullName evidence="1">Uncharacterized protein</fullName>
    </submittedName>
</protein>
<organism evidence="1 2">
    <name type="scientific">Christensenella hongkongensis</name>
    <dbReference type="NCBI Taxonomy" id="270498"/>
    <lineage>
        <taxon>Bacteria</taxon>
        <taxon>Bacillati</taxon>
        <taxon>Bacillota</taxon>
        <taxon>Clostridia</taxon>
        <taxon>Christensenellales</taxon>
        <taxon>Christensenellaceae</taxon>
        <taxon>Christensenella</taxon>
    </lineage>
</organism>
<evidence type="ECO:0000313" key="1">
    <source>
        <dbReference type="EMBL" id="KKI50465.1"/>
    </source>
</evidence>
<name>A0A0M2NJP1_9FIRM</name>
<gene>
    <name evidence="1" type="ORF">CHK_2057</name>
</gene>
<keyword evidence="2" id="KW-1185">Reference proteome</keyword>
<dbReference type="OrthoDB" id="2062704at2"/>
<comment type="caution">
    <text evidence="1">The sequence shown here is derived from an EMBL/GenBank/DDBJ whole genome shotgun (WGS) entry which is preliminary data.</text>
</comment>